<organism evidence="3 4">
    <name type="scientific">Candidatus Neomicrothrix parvicella RN1</name>
    <dbReference type="NCBI Taxonomy" id="1229780"/>
    <lineage>
        <taxon>Bacteria</taxon>
        <taxon>Bacillati</taxon>
        <taxon>Actinomycetota</taxon>
        <taxon>Acidimicrobiia</taxon>
        <taxon>Acidimicrobiales</taxon>
        <taxon>Microthrixaceae</taxon>
        <taxon>Candidatus Neomicrothrix</taxon>
    </lineage>
</organism>
<dbReference type="GO" id="GO:0016491">
    <property type="term" value="F:oxidoreductase activity"/>
    <property type="evidence" value="ECO:0007669"/>
    <property type="project" value="InterPro"/>
</dbReference>
<proteinExistence type="inferred from homology"/>
<dbReference type="RefSeq" id="WP_012230829.1">
    <property type="nucleotide sequence ID" value="NZ_HG422565.1"/>
</dbReference>
<comment type="caution">
    <text evidence="3">The sequence shown here is derived from an EMBL/GenBank/DDBJ whole genome shotgun (WGS) entry which is preliminary data.</text>
</comment>
<accession>R4Z509</accession>
<dbReference type="AlphaFoldDB" id="R4Z509"/>
<dbReference type="OrthoDB" id="8225825at2"/>
<dbReference type="NCBIfam" id="TIGR00026">
    <property type="entry name" value="hi_GC_TIGR00026"/>
    <property type="match status" value="1"/>
</dbReference>
<dbReference type="GO" id="GO:0005886">
    <property type="term" value="C:plasma membrane"/>
    <property type="evidence" value="ECO:0007669"/>
    <property type="project" value="TreeGrafter"/>
</dbReference>
<dbReference type="Pfam" id="PF04075">
    <property type="entry name" value="F420H2_quin_red"/>
    <property type="match status" value="1"/>
</dbReference>
<comment type="similarity">
    <text evidence="1">Belongs to the F420H(2)-dependent quinone reductase family.</text>
</comment>
<sequence>MESTEPTHSYNARQVKVGAAVIKMMSRVTTWFYRMTNGVIGGRFLKGTDVILVTTTGRHSGKERTVPLLYLEDGDDLIVVASQGGMPTNPAWYYNVTQHPDVTVNRRGQQAGMVAREVKGSERAELWPRLVEMYADYTDYAARTERTIPVIRLSPA</sequence>
<gene>
    <name evidence="3" type="ORF">BN381_80310</name>
</gene>
<dbReference type="GO" id="GO:0070967">
    <property type="term" value="F:coenzyme F420 binding"/>
    <property type="evidence" value="ECO:0007669"/>
    <property type="project" value="TreeGrafter"/>
</dbReference>
<dbReference type="InterPro" id="IPR012349">
    <property type="entry name" value="Split_barrel_FMN-bd"/>
</dbReference>
<dbReference type="HOGENOM" id="CLU_114921_1_1_11"/>
<reference evidence="3 4" key="1">
    <citation type="journal article" date="2013" name="ISME J.">
        <title>Metabolic model for the filamentous 'Candidatus Microthrix parvicella' based on genomic and metagenomic analyses.</title>
        <authorList>
            <person name="Jon McIlroy S."/>
            <person name="Kristiansen R."/>
            <person name="Albertsen M."/>
            <person name="Michael Karst S."/>
            <person name="Rossetti S."/>
            <person name="Lund Nielsen J."/>
            <person name="Tandoi V."/>
            <person name="James Seviour R."/>
            <person name="Nielsen P.H."/>
        </authorList>
    </citation>
    <scope>NUCLEOTIDE SEQUENCE [LARGE SCALE GENOMIC DNA]</scope>
    <source>
        <strain evidence="3 4">RN1</strain>
    </source>
</reference>
<protein>
    <submittedName>
        <fullName evidence="3">Uncharacterized protein</fullName>
    </submittedName>
</protein>
<dbReference type="InterPro" id="IPR004378">
    <property type="entry name" value="F420H2_quin_Rdtase"/>
</dbReference>
<evidence type="ECO:0000256" key="2">
    <source>
        <dbReference type="ARBA" id="ARBA00049106"/>
    </source>
</evidence>
<dbReference type="PANTHER" id="PTHR39428">
    <property type="entry name" value="F420H(2)-DEPENDENT QUINONE REDUCTASE RV1261C"/>
    <property type="match status" value="1"/>
</dbReference>
<dbReference type="Gene3D" id="2.30.110.10">
    <property type="entry name" value="Electron Transport, Fmn-binding Protein, Chain A"/>
    <property type="match status" value="1"/>
</dbReference>
<dbReference type="PANTHER" id="PTHR39428:SF3">
    <property type="entry name" value="DEAZAFLAVIN-DEPENDENT NITROREDUCTASE"/>
    <property type="match status" value="1"/>
</dbReference>
<name>R4Z509_9ACTN</name>
<evidence type="ECO:0000256" key="1">
    <source>
        <dbReference type="ARBA" id="ARBA00008710"/>
    </source>
</evidence>
<dbReference type="EMBL" id="CANL01000078">
    <property type="protein sequence ID" value="CCM65780.1"/>
    <property type="molecule type" value="Genomic_DNA"/>
</dbReference>
<evidence type="ECO:0000313" key="3">
    <source>
        <dbReference type="EMBL" id="CCM65780.1"/>
    </source>
</evidence>
<keyword evidence="4" id="KW-1185">Reference proteome</keyword>
<dbReference type="Proteomes" id="UP000018291">
    <property type="component" value="Unassembled WGS sequence"/>
</dbReference>
<dbReference type="eggNOG" id="COG3945">
    <property type="taxonomic scope" value="Bacteria"/>
</dbReference>
<comment type="catalytic activity">
    <reaction evidence="2">
        <text>oxidized coenzyme F420-(gamma-L-Glu)(n) + a quinol + H(+) = reduced coenzyme F420-(gamma-L-Glu)(n) + a quinone</text>
        <dbReference type="Rhea" id="RHEA:39663"/>
        <dbReference type="Rhea" id="RHEA-COMP:12939"/>
        <dbReference type="Rhea" id="RHEA-COMP:14378"/>
        <dbReference type="ChEBI" id="CHEBI:15378"/>
        <dbReference type="ChEBI" id="CHEBI:24646"/>
        <dbReference type="ChEBI" id="CHEBI:132124"/>
        <dbReference type="ChEBI" id="CHEBI:133980"/>
        <dbReference type="ChEBI" id="CHEBI:139511"/>
    </reaction>
</comment>
<evidence type="ECO:0000313" key="4">
    <source>
        <dbReference type="Proteomes" id="UP000018291"/>
    </source>
</evidence>
<dbReference type="STRING" id="1229780.BN381_80310"/>